<evidence type="ECO:0000313" key="3">
    <source>
        <dbReference type="EMBL" id="QLG29495.1"/>
    </source>
</evidence>
<sequence length="95" mass="10689">MESRRDVPTRVPDGETPGGRCPYCDRPFRTERLRDLHVGEVHGDELTDAEREAHDEADEAELDELFFYHIKVVVLIGLLFSAFVLGYTVVLSGGV</sequence>
<dbReference type="AlphaFoldDB" id="A0A7D5KNP0"/>
<evidence type="ECO:0000256" key="1">
    <source>
        <dbReference type="SAM" id="Phobius"/>
    </source>
</evidence>
<dbReference type="OrthoDB" id="341587at2157"/>
<dbReference type="Pfam" id="PF24166">
    <property type="entry name" value="DUF7410"/>
    <property type="match status" value="1"/>
</dbReference>
<name>A0A7D5KNP0_9EURY</name>
<dbReference type="KEGG" id="halg:HUG10_12030"/>
<dbReference type="Proteomes" id="UP000509750">
    <property type="component" value="Chromosome"/>
</dbReference>
<keyword evidence="1" id="KW-1133">Transmembrane helix</keyword>
<proteinExistence type="predicted"/>
<keyword evidence="1" id="KW-0472">Membrane</keyword>
<feature type="transmembrane region" description="Helical" evidence="1">
    <location>
        <begin position="72"/>
        <end position="90"/>
    </location>
</feature>
<evidence type="ECO:0000259" key="2">
    <source>
        <dbReference type="PROSITE" id="PS00028"/>
    </source>
</evidence>
<dbReference type="InterPro" id="IPR055833">
    <property type="entry name" value="DUF7410"/>
</dbReference>
<keyword evidence="1" id="KW-0812">Transmembrane</keyword>
<dbReference type="InterPro" id="IPR013087">
    <property type="entry name" value="Znf_C2H2_type"/>
</dbReference>
<protein>
    <recommendedName>
        <fullName evidence="2">C2H2-type domain-containing protein</fullName>
    </recommendedName>
</protein>
<evidence type="ECO:0000313" key="4">
    <source>
        <dbReference type="Proteomes" id="UP000509750"/>
    </source>
</evidence>
<dbReference type="EMBL" id="CP058529">
    <property type="protein sequence ID" value="QLG29495.1"/>
    <property type="molecule type" value="Genomic_DNA"/>
</dbReference>
<reference evidence="3 4" key="1">
    <citation type="submission" date="2020-07" db="EMBL/GenBank/DDBJ databases">
        <title>Gai3-2, isolated from salt lake.</title>
        <authorList>
            <person name="Cui H."/>
            <person name="Shi X."/>
        </authorList>
    </citation>
    <scope>NUCLEOTIDE SEQUENCE [LARGE SCALE GENOMIC DNA]</scope>
    <source>
        <strain evidence="3 4">Gai3-2</strain>
    </source>
</reference>
<organism evidence="3 4">
    <name type="scientific">Halorarum halophilum</name>
    <dbReference type="NCBI Taxonomy" id="2743090"/>
    <lineage>
        <taxon>Archaea</taxon>
        <taxon>Methanobacteriati</taxon>
        <taxon>Methanobacteriota</taxon>
        <taxon>Stenosarchaea group</taxon>
        <taxon>Halobacteria</taxon>
        <taxon>Halobacteriales</taxon>
        <taxon>Haloferacaceae</taxon>
        <taxon>Halorarum</taxon>
    </lineage>
</organism>
<dbReference type="PROSITE" id="PS00028">
    <property type="entry name" value="ZINC_FINGER_C2H2_1"/>
    <property type="match status" value="1"/>
</dbReference>
<gene>
    <name evidence="3" type="ORF">HUG10_12030</name>
</gene>
<keyword evidence="4" id="KW-1185">Reference proteome</keyword>
<feature type="domain" description="C2H2-type" evidence="2">
    <location>
        <begin position="21"/>
        <end position="42"/>
    </location>
</feature>
<accession>A0A7D5KNP0</accession>